<dbReference type="AlphaFoldDB" id="D1NWP5"/>
<dbReference type="Proteomes" id="UP000029074">
    <property type="component" value="Unassembled WGS sequence"/>
</dbReference>
<evidence type="ECO:0000313" key="6">
    <source>
        <dbReference type="Proteomes" id="UP000029074"/>
    </source>
</evidence>
<sequence length="551" mass="58690">MSETSEKTKTAQRPHEPTRHAKIMRGIVTPIFGLLAVCFIVFGVLNATIWKPSRHIEASAHVQKTQYIMVDSGVLGSVDKDVTVSVLPSNTQADVCMAVGTQKDAAGWVEGHPYVRVTGLDSWTQLSTVDQQAHGTASPSGNDVEFGDSDMWREHVCTVGQARLSLKDMVNTPLVALIDLGATDPASTVTMEWDRQQVPDFAMPFYFAAGLCAILAVLCASVFALEPARRRKAMGLDGMDDDASTFQKIRHVVHGDDDEVSVGEAVAGTFKTVGRSLKRKPRDPAKGHRRHAKAEKPSSPAIVDPSNRNMVADAAAAATVGATSVVNAMDGAEVPEEETAVISPDELQAYFARLAREEHVELPEAPTGELAPVSVNEPHDELDQYDQHDAASGVQDAADDANTESDGVEDGNAEDNSVAEGNSTEADNDADDTADNDNADGDNTADDNTADDSTAADSVEDDSAADGTTAELSADGDNGAADDNVGDDNADIAQADEHDQQEPDEDASTEEGTQQDESDGPTEAEQATSQDEKSTSEHDEEQAEREEEDER</sequence>
<feature type="compositionally biased region" description="Acidic residues" evidence="1">
    <location>
        <begin position="502"/>
        <end position="522"/>
    </location>
</feature>
<feature type="transmembrane region" description="Helical" evidence="2">
    <location>
        <begin position="205"/>
        <end position="225"/>
    </location>
</feature>
<evidence type="ECO:0000256" key="2">
    <source>
        <dbReference type="SAM" id="Phobius"/>
    </source>
</evidence>
<reference evidence="4 6" key="2">
    <citation type="submission" date="2014-03" db="EMBL/GenBank/DDBJ databases">
        <title>Genomics of Bifidobacteria.</title>
        <authorList>
            <person name="Ventura M."/>
            <person name="Milani C."/>
            <person name="Lugli G.A."/>
        </authorList>
    </citation>
    <scope>NUCLEOTIDE SEQUENCE [LARGE SCALE GENOMIC DNA]</scope>
    <source>
        <strain evidence="4 6">LMG 11596</strain>
    </source>
</reference>
<dbReference type="EMBL" id="ABXB03000005">
    <property type="protein sequence ID" value="EFA22204.1"/>
    <property type="molecule type" value="Genomic_DNA"/>
</dbReference>
<feature type="transmembrane region" description="Helical" evidence="2">
    <location>
        <begin position="27"/>
        <end position="50"/>
    </location>
</feature>
<evidence type="ECO:0000256" key="1">
    <source>
        <dbReference type="SAM" id="MobiDB-lite"/>
    </source>
</evidence>
<organism evidence="3 5">
    <name type="scientific">Bifidobacterium gallicum DSM 20093 = LMG 11596</name>
    <dbReference type="NCBI Taxonomy" id="561180"/>
    <lineage>
        <taxon>Bacteria</taxon>
        <taxon>Bacillati</taxon>
        <taxon>Actinomycetota</taxon>
        <taxon>Actinomycetes</taxon>
        <taxon>Bifidobacteriales</taxon>
        <taxon>Bifidobacteriaceae</taxon>
        <taxon>Bifidobacterium</taxon>
    </lineage>
</organism>
<keyword evidence="2" id="KW-1133">Transmembrane helix</keyword>
<feature type="compositionally biased region" description="Acidic residues" evidence="1">
    <location>
        <begin position="538"/>
        <end position="551"/>
    </location>
</feature>
<feature type="region of interest" description="Disordered" evidence="1">
    <location>
        <begin position="275"/>
        <end position="307"/>
    </location>
</feature>
<accession>D1NWP5</accession>
<comment type="caution">
    <text evidence="3">The sequence shown here is derived from an EMBL/GenBank/DDBJ whole genome shotgun (WGS) entry which is preliminary data.</text>
</comment>
<dbReference type="eggNOG" id="ENOG5032SYI">
    <property type="taxonomic scope" value="Bacteria"/>
</dbReference>
<keyword evidence="2" id="KW-0812">Transmembrane</keyword>
<evidence type="ECO:0000313" key="5">
    <source>
        <dbReference type="Proteomes" id="UP000003656"/>
    </source>
</evidence>
<protein>
    <submittedName>
        <fullName evidence="4">Putative Tat pathway signal sequence</fullName>
    </submittedName>
    <submittedName>
        <fullName evidence="3">Tat pathway signal sequence domain protein</fullName>
    </submittedName>
</protein>
<dbReference type="STRING" id="561180.BIFGAL_04300"/>
<feature type="compositionally biased region" description="Basic residues" evidence="1">
    <location>
        <begin position="276"/>
        <end position="293"/>
    </location>
</feature>
<gene>
    <name evidence="4" type="ORF">BGLCM_0644</name>
    <name evidence="3" type="ORF">BIFGAL_04300</name>
</gene>
<evidence type="ECO:0000313" key="4">
    <source>
        <dbReference type="EMBL" id="KFI59060.1"/>
    </source>
</evidence>
<dbReference type="RefSeq" id="WP_006295771.1">
    <property type="nucleotide sequence ID" value="NZ_ABXB03000005.1"/>
</dbReference>
<dbReference type="Proteomes" id="UP000003656">
    <property type="component" value="Unassembled WGS sequence"/>
</dbReference>
<dbReference type="EMBL" id="JGYW01000004">
    <property type="protein sequence ID" value="KFI59060.1"/>
    <property type="molecule type" value="Genomic_DNA"/>
</dbReference>
<name>D1NWP5_9BIFI</name>
<feature type="region of interest" description="Disordered" evidence="1">
    <location>
        <begin position="390"/>
        <end position="551"/>
    </location>
</feature>
<keyword evidence="2" id="KW-0472">Membrane</keyword>
<proteinExistence type="predicted"/>
<evidence type="ECO:0000313" key="3">
    <source>
        <dbReference type="EMBL" id="EFA22204.1"/>
    </source>
</evidence>
<feature type="compositionally biased region" description="Acidic residues" evidence="1">
    <location>
        <begin position="426"/>
        <end position="450"/>
    </location>
</feature>
<feature type="compositionally biased region" description="Acidic residues" evidence="1">
    <location>
        <begin position="397"/>
        <end position="413"/>
    </location>
</feature>
<keyword evidence="6" id="KW-1185">Reference proteome</keyword>
<reference evidence="3 5" key="1">
    <citation type="submission" date="2009-11" db="EMBL/GenBank/DDBJ databases">
        <authorList>
            <person name="Weinstock G."/>
            <person name="Sodergren E."/>
            <person name="Clifton S."/>
            <person name="Fulton L."/>
            <person name="Fulton B."/>
            <person name="Courtney L."/>
            <person name="Fronick C."/>
            <person name="Harrison M."/>
            <person name="Strong C."/>
            <person name="Farmer C."/>
            <person name="Delahaunty K."/>
            <person name="Markovic C."/>
            <person name="Hall O."/>
            <person name="Minx P."/>
            <person name="Tomlinson C."/>
            <person name="Mitreva M."/>
            <person name="Nelson J."/>
            <person name="Hou S."/>
            <person name="Wollam A."/>
            <person name="Pepin K.H."/>
            <person name="Johnson M."/>
            <person name="Bhonagiri V."/>
            <person name="Nash W.E."/>
            <person name="Warren W."/>
            <person name="Chinwalla A."/>
            <person name="Mardis E.R."/>
            <person name="Wilson R.K."/>
        </authorList>
    </citation>
    <scope>NUCLEOTIDE SEQUENCE [LARGE SCALE GENOMIC DNA]</scope>
    <source>
        <strain evidence="3 5">DSM 20093</strain>
    </source>
</reference>